<dbReference type="SMART" id="SM00382">
    <property type="entry name" value="AAA"/>
    <property type="match status" value="1"/>
</dbReference>
<dbReference type="AlphaFoldDB" id="A0A554MXX2"/>
<dbReference type="InParanoid" id="A0A554MXX2"/>
<evidence type="ECO:0000256" key="4">
    <source>
        <dbReference type="ARBA" id="ARBA00022840"/>
    </source>
</evidence>
<dbReference type="RefSeq" id="WP_144262676.1">
    <property type="nucleotide sequence ID" value="NZ_QMDX01000009.1"/>
</dbReference>
<dbReference type="PANTHER" id="PTHR43335">
    <property type="entry name" value="ABC TRANSPORTER, ATP-BINDING PROTEIN"/>
    <property type="match status" value="1"/>
</dbReference>
<sequence length="322" mass="33672">MAAIELDGVSKRYGAVTALDDLSLTVDEGEVFGFLGPNGAGKSTAINVLLDFVQPDAGEVRLLGDPIRREESAPIRDRVGVLPEGFGVYGRLSGRKHLEFAVDSKAADQDPDELLERVGLTGDGGRPAGDYSRGMQQRLVLAMALVGEPDLLVLDEPSTGLDPNGARRMREVVREEAARGATVFFSSHILGQVEAVCDRVGIIRDGEMIAVDSVAGLREASGAESVLEIAVGGDPSAAALDAVRELGGVSEVRAAGDQVTVTLGGDVRKTAVLDALESAGVEVADFETRETSLEDLFTAYTGGGSGDRRADTDTDDDGGESR</sequence>
<dbReference type="Gene3D" id="3.40.50.300">
    <property type="entry name" value="P-loop containing nucleotide triphosphate hydrolases"/>
    <property type="match status" value="1"/>
</dbReference>
<evidence type="ECO:0000313" key="7">
    <source>
        <dbReference type="EMBL" id="TSD09988.1"/>
    </source>
</evidence>
<protein>
    <submittedName>
        <fullName evidence="7">ABC transporter ATP-binding protein</fullName>
    </submittedName>
</protein>
<gene>
    <name evidence="7" type="ORF">DP107_13450</name>
</gene>
<accession>A0A554MXX2</accession>
<feature type="domain" description="ABC transporter" evidence="6">
    <location>
        <begin position="4"/>
        <end position="230"/>
    </location>
</feature>
<dbReference type="EMBL" id="QMDX01000009">
    <property type="protein sequence ID" value="TSD09988.1"/>
    <property type="molecule type" value="Genomic_DNA"/>
</dbReference>
<evidence type="ECO:0000256" key="3">
    <source>
        <dbReference type="ARBA" id="ARBA00022741"/>
    </source>
</evidence>
<feature type="region of interest" description="Disordered" evidence="5">
    <location>
        <begin position="298"/>
        <end position="322"/>
    </location>
</feature>
<evidence type="ECO:0000256" key="2">
    <source>
        <dbReference type="ARBA" id="ARBA00022448"/>
    </source>
</evidence>
<dbReference type="Proteomes" id="UP000319894">
    <property type="component" value="Unassembled WGS sequence"/>
</dbReference>
<evidence type="ECO:0000313" key="8">
    <source>
        <dbReference type="Proteomes" id="UP000319894"/>
    </source>
</evidence>
<dbReference type="InterPro" id="IPR003593">
    <property type="entry name" value="AAA+_ATPase"/>
</dbReference>
<dbReference type="InterPro" id="IPR027417">
    <property type="entry name" value="P-loop_NTPase"/>
</dbReference>
<evidence type="ECO:0000259" key="6">
    <source>
        <dbReference type="PROSITE" id="PS50893"/>
    </source>
</evidence>
<dbReference type="InterPro" id="IPR025302">
    <property type="entry name" value="DrrA1/2-like_C"/>
</dbReference>
<dbReference type="GO" id="GO:0005524">
    <property type="term" value="F:ATP binding"/>
    <property type="evidence" value="ECO:0007669"/>
    <property type="project" value="UniProtKB-KW"/>
</dbReference>
<comment type="caution">
    <text evidence="7">The sequence shown here is derived from an EMBL/GenBank/DDBJ whole genome shotgun (WGS) entry which is preliminary data.</text>
</comment>
<dbReference type="PANTHER" id="PTHR43335:SF4">
    <property type="entry name" value="ABC TRANSPORTER, ATP-BINDING PROTEIN"/>
    <property type="match status" value="1"/>
</dbReference>
<dbReference type="PROSITE" id="PS50893">
    <property type="entry name" value="ABC_TRANSPORTER_2"/>
    <property type="match status" value="1"/>
</dbReference>
<evidence type="ECO:0000256" key="1">
    <source>
        <dbReference type="ARBA" id="ARBA00005417"/>
    </source>
</evidence>
<dbReference type="CDD" id="cd03230">
    <property type="entry name" value="ABC_DR_subfamily_A"/>
    <property type="match status" value="1"/>
</dbReference>
<dbReference type="SUPFAM" id="SSF52540">
    <property type="entry name" value="P-loop containing nucleoside triphosphate hydrolases"/>
    <property type="match status" value="1"/>
</dbReference>
<keyword evidence="8" id="KW-1185">Reference proteome</keyword>
<name>A0A554MXX2_9EURY</name>
<dbReference type="OrthoDB" id="87732at2157"/>
<comment type="similarity">
    <text evidence="1">Belongs to the ABC transporter superfamily.</text>
</comment>
<dbReference type="Pfam" id="PF13732">
    <property type="entry name" value="DrrA1-3_C"/>
    <property type="match status" value="1"/>
</dbReference>
<keyword evidence="4 7" id="KW-0067">ATP-binding</keyword>
<organism evidence="7 8">
    <name type="scientific">Haloglomus irregulare</name>
    <dbReference type="NCBI Taxonomy" id="2234134"/>
    <lineage>
        <taxon>Archaea</taxon>
        <taxon>Methanobacteriati</taxon>
        <taxon>Methanobacteriota</taxon>
        <taxon>Stenosarchaea group</taxon>
        <taxon>Halobacteria</taxon>
        <taxon>Halobacteriales</taxon>
        <taxon>Natronomonadaceae</taxon>
        <taxon>Haloglomus</taxon>
    </lineage>
</organism>
<keyword evidence="3" id="KW-0547">Nucleotide-binding</keyword>
<dbReference type="InterPro" id="IPR003439">
    <property type="entry name" value="ABC_transporter-like_ATP-bd"/>
</dbReference>
<dbReference type="Pfam" id="PF00005">
    <property type="entry name" value="ABC_tran"/>
    <property type="match status" value="1"/>
</dbReference>
<proteinExistence type="inferred from homology"/>
<reference evidence="7 8" key="1">
    <citation type="submission" date="2018-06" db="EMBL/GenBank/DDBJ databases">
        <title>Natronomonas sp. F16-60 a new haloarchaeon isolated from a solar saltern of Isla Cristina, Huelva, Spain.</title>
        <authorList>
            <person name="Duran-Viseras A."/>
            <person name="Sanchez-Porro C."/>
            <person name="Ventosa A."/>
        </authorList>
    </citation>
    <scope>NUCLEOTIDE SEQUENCE [LARGE SCALE GENOMIC DNA]</scope>
    <source>
        <strain evidence="7 8">F16-60</strain>
    </source>
</reference>
<evidence type="ECO:0000256" key="5">
    <source>
        <dbReference type="SAM" id="MobiDB-lite"/>
    </source>
</evidence>
<feature type="compositionally biased region" description="Acidic residues" evidence="5">
    <location>
        <begin position="313"/>
        <end position="322"/>
    </location>
</feature>
<dbReference type="GO" id="GO:0016887">
    <property type="term" value="F:ATP hydrolysis activity"/>
    <property type="evidence" value="ECO:0007669"/>
    <property type="project" value="InterPro"/>
</dbReference>
<keyword evidence="2" id="KW-0813">Transport</keyword>